<feature type="domain" description="BCAS3" evidence="3">
    <location>
        <begin position="797"/>
        <end position="949"/>
    </location>
</feature>
<feature type="region of interest" description="Disordered" evidence="2">
    <location>
        <begin position="508"/>
        <end position="535"/>
    </location>
</feature>
<dbReference type="InterPro" id="IPR048382">
    <property type="entry name" value="BCAS3_WD40"/>
</dbReference>
<dbReference type="SUPFAM" id="SSF50978">
    <property type="entry name" value="WD40 repeat-like"/>
    <property type="match status" value="1"/>
</dbReference>
<feature type="compositionally biased region" description="Gly residues" evidence="2">
    <location>
        <begin position="848"/>
        <end position="864"/>
    </location>
</feature>
<dbReference type="PANTHER" id="PTHR13268">
    <property type="entry name" value="BREAST CARCINOMA AMPLIFIED SEQUENCE 3"/>
    <property type="match status" value="1"/>
</dbReference>
<feature type="region of interest" description="Disordered" evidence="2">
    <location>
        <begin position="1227"/>
        <end position="1273"/>
    </location>
</feature>
<organism evidence="5 6">
    <name type="scientific">Marchantia polymorpha subsp. ruderalis</name>
    <dbReference type="NCBI Taxonomy" id="1480154"/>
    <lineage>
        <taxon>Eukaryota</taxon>
        <taxon>Viridiplantae</taxon>
        <taxon>Streptophyta</taxon>
        <taxon>Embryophyta</taxon>
        <taxon>Marchantiophyta</taxon>
        <taxon>Marchantiopsida</taxon>
        <taxon>Marchantiidae</taxon>
        <taxon>Marchantiales</taxon>
        <taxon>Marchantiaceae</taxon>
        <taxon>Marchantia</taxon>
    </lineage>
</organism>
<reference evidence="5" key="1">
    <citation type="submission" date="2016-03" db="EMBL/GenBank/DDBJ databases">
        <title>Mechanisms controlling the formation of the plant cell surface in tip-growing cells are functionally conserved among land plants.</title>
        <authorList>
            <person name="Honkanen S."/>
            <person name="Jones V.A."/>
            <person name="Morieri G."/>
            <person name="Champion C."/>
            <person name="Hetherington A.J."/>
            <person name="Kelly S."/>
            <person name="Saint-Marcoux D."/>
            <person name="Proust H."/>
            <person name="Prescott H."/>
            <person name="Dolan L."/>
        </authorList>
    </citation>
    <scope>NUCLEOTIDE SEQUENCE [LARGE SCALE GENOMIC DNA]</scope>
    <source>
        <tissue evidence="5">Whole gametophyte</tissue>
    </source>
</reference>
<dbReference type="Proteomes" id="UP000077202">
    <property type="component" value="Unassembled WGS sequence"/>
</dbReference>
<feature type="region of interest" description="Disordered" evidence="2">
    <location>
        <begin position="1018"/>
        <end position="1039"/>
    </location>
</feature>
<evidence type="ECO:0000259" key="4">
    <source>
        <dbReference type="Pfam" id="PF21034"/>
    </source>
</evidence>
<evidence type="ECO:0000256" key="1">
    <source>
        <dbReference type="ARBA" id="ARBA00004329"/>
    </source>
</evidence>
<feature type="region of interest" description="Disordered" evidence="2">
    <location>
        <begin position="848"/>
        <end position="868"/>
    </location>
</feature>
<feature type="compositionally biased region" description="Acidic residues" evidence="2">
    <location>
        <begin position="1264"/>
        <end position="1273"/>
    </location>
</feature>
<gene>
    <name evidence="5" type="ORF">AXG93_1356s1070</name>
</gene>
<dbReference type="InterPro" id="IPR045142">
    <property type="entry name" value="BCAS3-like"/>
</dbReference>
<evidence type="ECO:0000313" key="6">
    <source>
        <dbReference type="Proteomes" id="UP000077202"/>
    </source>
</evidence>
<feature type="domain" description="BCAS3 WD40" evidence="4">
    <location>
        <begin position="545"/>
        <end position="654"/>
    </location>
</feature>
<accession>A0A176WSV8</accession>
<dbReference type="SMART" id="SM00320">
    <property type="entry name" value="WD40"/>
    <property type="match status" value="2"/>
</dbReference>
<dbReference type="Pfam" id="PF12490">
    <property type="entry name" value="BCAS3"/>
    <property type="match status" value="1"/>
</dbReference>
<dbReference type="InterPro" id="IPR022175">
    <property type="entry name" value="BCAS3_dom"/>
</dbReference>
<dbReference type="GO" id="GO:0006914">
    <property type="term" value="P:autophagy"/>
    <property type="evidence" value="ECO:0007669"/>
    <property type="project" value="InterPro"/>
</dbReference>
<feature type="compositionally biased region" description="Basic and acidic residues" evidence="2">
    <location>
        <begin position="1227"/>
        <end position="1250"/>
    </location>
</feature>
<dbReference type="GO" id="GO:0042594">
    <property type="term" value="P:response to starvation"/>
    <property type="evidence" value="ECO:0007669"/>
    <property type="project" value="TreeGrafter"/>
</dbReference>
<comment type="subcellular location">
    <subcellularLocation>
        <location evidence="1">Preautophagosomal structure</location>
    </subcellularLocation>
</comment>
<dbReference type="Gene3D" id="2.130.10.10">
    <property type="entry name" value="YVTN repeat-like/Quinoprotein amine dehydrogenase"/>
    <property type="match status" value="1"/>
</dbReference>
<dbReference type="PANTHER" id="PTHR13268:SF0">
    <property type="entry name" value="BCAS3 MICROTUBULE ASSOCIATED CELL MIGRATION FACTOR"/>
    <property type="match status" value="1"/>
</dbReference>
<dbReference type="InterPro" id="IPR015943">
    <property type="entry name" value="WD40/YVTN_repeat-like_dom_sf"/>
</dbReference>
<dbReference type="Pfam" id="PF21034">
    <property type="entry name" value="BCAS3_WD40"/>
    <property type="match status" value="2"/>
</dbReference>
<proteinExistence type="predicted"/>
<keyword evidence="6" id="KW-1185">Reference proteome</keyword>
<sequence length="1288" mass="137548">MWSVLTCKQGANCADAGRQEGRKEEWEVKLSRSELSSGIAVRRIPAGGFPEPYANGGDAGPERECGATRGANFFVIARLFVYSRLDRSVGVVLDEDWRRIDLVFGVASEGKARDPGWGAQGRGGPVGARLRSGRQELLAGSAVNSRRQGCAVPAWACKGNSPVKVYSQVGMKNDVNLHARSPRGGRGSFFPTSIRAISTYIRSVSANASNIASTVRSAAVLPISNGSLHEDERQREQVQWADFDRLELDSGESRHVLLLTYSNGFQVWDVEEAQNVRELVSRRDGPVAFLRMLPKPHPQESSVGGPISASRPIMLVVTDEYSNTGSHSPGGFPGNYNAGATGSPPGGTGPQLIPTAIRCYSLQTHAYVHVLRFRTSIHAVRVCARAVVVALYSQIYVFDAVTLNNTFSVLTYPTPQSGPGATNLGFGALAVGPRWLAYAANQPITPITGRVSPQHLTPSPGVSPSTSPHNASLVAHYAKESSKHIAAGIVTLGDMGYKTLSRYCSELMPDGPSSPQTGSPSYKPASNGHYPGPAAHDQPEYAGMVIVRDHVSKAILTQFRAHTSPLSALAFDPSGTLLVTASIYGHNLNVFRLLPSVSGTGVSSSGFDANTTHVIQDISFSSDSQWLAVSSSRGTSHLYAISPFGGPVGPQTHSAIPVDGLTGPTLMPAPAFPWWSSPGPVRIAQQPLPKPPQAMNLSVASRIKNGVSWRGSITGAAAAATGRASNSSGAVASIFHDGGNHSHEPDIVNGCLKEQLWVLSPAGNLIRYVLRPTASSEGGYSNNLAGVNSTSSGTPSPSQELRLLVEPLERWDVSRKANWAEREERVDSLAGPGLGYEEPVLGGVGGHRGGLGGHPTSNGSGGLGREGREGMSAEEMQRWFMSNAEVQMHNQARPLPVWARSKVYFHVMLSKESESEGSSDIDTIGGEIEIEKIPTRVVEVRRKDLVPVIERLQVFTKVQGSREVASESIPAMSGLHMQLFVDDGLQEGVNGTNFGDFPEIPVGGITPSSFDSPPSFFHHPQQQGSGVPTPFGRNPSQGAAVNSKYMNTEPSNFSSEPLNSVPGVVGTHTSGSPPLNFERLGRRDVRYSGGHNSSSIKNEGDVGVVSGFEPSSPRGEHDSLETVSRGVHLASNLQAEAHNYGQETKVDSVHGDEGIIDGVNSQIMALYEHMSLEEIGTHQSEDSPVPSGHQPWDMGLDNADMEPLIRLSPGGIVARDLDERPDFLYGQRHEVGQQGEEVGRLSQDGRKVAEDVESTDAQSKSEDNDGVDPGDDVWEGAMFPFCEEGSMY</sequence>
<name>A0A176WSV8_MARPO</name>
<feature type="domain" description="BCAS3 WD40" evidence="4">
    <location>
        <begin position="355"/>
        <end position="444"/>
    </location>
</feature>
<evidence type="ECO:0000256" key="2">
    <source>
        <dbReference type="SAM" id="MobiDB-lite"/>
    </source>
</evidence>
<dbReference type="InterPro" id="IPR036322">
    <property type="entry name" value="WD40_repeat_dom_sf"/>
</dbReference>
<dbReference type="EMBL" id="LVLJ01000111">
    <property type="protein sequence ID" value="OAE35605.1"/>
    <property type="molecule type" value="Genomic_DNA"/>
</dbReference>
<feature type="region of interest" description="Disordered" evidence="2">
    <location>
        <begin position="324"/>
        <end position="347"/>
    </location>
</feature>
<evidence type="ECO:0000313" key="5">
    <source>
        <dbReference type="EMBL" id="OAE35605.1"/>
    </source>
</evidence>
<evidence type="ECO:0000259" key="3">
    <source>
        <dbReference type="Pfam" id="PF12490"/>
    </source>
</evidence>
<dbReference type="InterPro" id="IPR001680">
    <property type="entry name" value="WD40_rpt"/>
</dbReference>
<dbReference type="GO" id="GO:0000407">
    <property type="term" value="C:phagophore assembly site"/>
    <property type="evidence" value="ECO:0007669"/>
    <property type="project" value="UniProtKB-SubCell"/>
</dbReference>
<comment type="caution">
    <text evidence="5">The sequence shown here is derived from an EMBL/GenBank/DDBJ whole genome shotgun (WGS) entry which is preliminary data.</text>
</comment>
<protein>
    <submittedName>
        <fullName evidence="5">Uncharacterized protein</fullName>
    </submittedName>
</protein>